<comment type="similarity">
    <text evidence="7 8">Belongs to the SFT2 family.</text>
</comment>
<keyword evidence="3 8" id="KW-0812">Transmembrane</keyword>
<feature type="transmembrane region" description="Helical" evidence="8">
    <location>
        <begin position="77"/>
        <end position="102"/>
    </location>
</feature>
<evidence type="ECO:0000256" key="8">
    <source>
        <dbReference type="RuleBase" id="RU363111"/>
    </source>
</evidence>
<evidence type="ECO:0000256" key="6">
    <source>
        <dbReference type="ARBA" id="ARBA00023136"/>
    </source>
</evidence>
<feature type="transmembrane region" description="Helical" evidence="8">
    <location>
        <begin position="109"/>
        <end position="130"/>
    </location>
</feature>
<evidence type="ECO:0000256" key="4">
    <source>
        <dbReference type="ARBA" id="ARBA00022927"/>
    </source>
</evidence>
<dbReference type="GO" id="GO:0015031">
    <property type="term" value="P:protein transport"/>
    <property type="evidence" value="ECO:0007669"/>
    <property type="project" value="UniProtKB-KW"/>
</dbReference>
<proteinExistence type="inferred from homology"/>
<dbReference type="GO" id="GO:0000139">
    <property type="term" value="C:Golgi membrane"/>
    <property type="evidence" value="ECO:0007669"/>
    <property type="project" value="UniProtKB-SubCell"/>
</dbReference>
<evidence type="ECO:0000313" key="10">
    <source>
        <dbReference type="Proteomes" id="UP000684084"/>
    </source>
</evidence>
<dbReference type="GO" id="GO:0016192">
    <property type="term" value="P:vesicle-mediated transport"/>
    <property type="evidence" value="ECO:0007669"/>
    <property type="project" value="InterPro"/>
</dbReference>
<keyword evidence="5 8" id="KW-1133">Transmembrane helix</keyword>
<comment type="subcellular location">
    <subcellularLocation>
        <location evidence="8">Golgi apparatus membrane</location>
        <topology evidence="8">Multi-pass membrane protein</topology>
    </subcellularLocation>
    <subcellularLocation>
        <location evidence="1">Membrane</location>
        <topology evidence="1">Multi-pass membrane protein</topology>
    </subcellularLocation>
</comment>
<dbReference type="AlphaFoldDB" id="A0A915YRE7"/>
<dbReference type="EMBL" id="CAGKOT010000002">
    <property type="protein sequence ID" value="CAB5315934.1"/>
    <property type="molecule type" value="Genomic_DNA"/>
</dbReference>
<accession>A0A915YRE7</accession>
<evidence type="ECO:0000313" key="9">
    <source>
        <dbReference type="EMBL" id="CAB5315934.1"/>
    </source>
</evidence>
<evidence type="ECO:0000256" key="7">
    <source>
        <dbReference type="ARBA" id="ARBA00025800"/>
    </source>
</evidence>
<dbReference type="VEuPathDB" id="FungiDB:RhiirFUN_000654"/>
<dbReference type="InterPro" id="IPR011691">
    <property type="entry name" value="Vesicle_transpt_SFT2"/>
</dbReference>
<dbReference type="Pfam" id="PF04178">
    <property type="entry name" value="Got1"/>
    <property type="match status" value="1"/>
</dbReference>
<keyword evidence="6 8" id="KW-0472">Membrane</keyword>
<sequence>MSSSEQQFRESLRSFRWASNSNNDINSNKTSTFSQLTENTSNFFGNVGNRVRGYVPLSNNTVEEEEEWFTLTRWQRFVGFGVCMAAGVLCFLIAFLTLPLLALKPRKFAVTYTMGSVLVLMSFALLHGPIAHLKHIFSRERIPFTVAYLGSMIGTLYSAIGLQSTLLTLLFSIIQVIALIWYTISYLPGGVGTLQVGSLLKLLGLYVRERKPFRM</sequence>
<name>A0A915YRE7_9GLOM</name>
<comment type="caution">
    <text evidence="8">Lacks conserved residue(s) required for the propagation of feature annotation.</text>
</comment>
<dbReference type="PANTHER" id="PTHR23137">
    <property type="entry name" value="VESICLE TRANSPORT PROTEIN-RELATED"/>
    <property type="match status" value="1"/>
</dbReference>
<evidence type="ECO:0000256" key="2">
    <source>
        <dbReference type="ARBA" id="ARBA00022448"/>
    </source>
</evidence>
<keyword evidence="8" id="KW-0333">Golgi apparatus</keyword>
<reference evidence="9" key="1">
    <citation type="submission" date="2020-05" db="EMBL/GenBank/DDBJ databases">
        <authorList>
            <person name="Rincon C."/>
            <person name="Sanders R I."/>
            <person name="Robbins C."/>
            <person name="Chaturvedi A."/>
        </authorList>
    </citation>
    <scope>NUCLEOTIDE SEQUENCE</scope>
    <source>
        <strain evidence="9">CHB12</strain>
    </source>
</reference>
<comment type="function">
    <text evidence="8">Nonessential protein required for the fusion of transport vesicles derived from the endocytic pathway with the Golgi complex.</text>
</comment>
<dbReference type="OrthoDB" id="660759at2759"/>
<evidence type="ECO:0000256" key="5">
    <source>
        <dbReference type="ARBA" id="ARBA00022989"/>
    </source>
</evidence>
<dbReference type="PANTHER" id="PTHR23137:SF36">
    <property type="entry name" value="VESICLE TRANSPORT PROTEIN SFT2C"/>
    <property type="match status" value="1"/>
</dbReference>
<keyword evidence="2 8" id="KW-0813">Transport</keyword>
<evidence type="ECO:0000256" key="1">
    <source>
        <dbReference type="ARBA" id="ARBA00004141"/>
    </source>
</evidence>
<comment type="caution">
    <text evidence="9">The sequence shown here is derived from an EMBL/GenBank/DDBJ whole genome shotgun (WGS) entry which is preliminary data.</text>
</comment>
<dbReference type="Proteomes" id="UP000684084">
    <property type="component" value="Unassembled WGS sequence"/>
</dbReference>
<feature type="transmembrane region" description="Helical" evidence="8">
    <location>
        <begin position="142"/>
        <end position="159"/>
    </location>
</feature>
<dbReference type="InterPro" id="IPR007305">
    <property type="entry name" value="Vesicle_transpt_Got1/SFT2"/>
</dbReference>
<gene>
    <name evidence="9" type="ORF">CHRIB12_LOCUS1897</name>
</gene>
<organism evidence="9 10">
    <name type="scientific">Rhizophagus irregularis</name>
    <dbReference type="NCBI Taxonomy" id="588596"/>
    <lineage>
        <taxon>Eukaryota</taxon>
        <taxon>Fungi</taxon>
        <taxon>Fungi incertae sedis</taxon>
        <taxon>Mucoromycota</taxon>
        <taxon>Glomeromycotina</taxon>
        <taxon>Glomeromycetes</taxon>
        <taxon>Glomerales</taxon>
        <taxon>Glomeraceae</taxon>
        <taxon>Rhizophagus</taxon>
    </lineage>
</organism>
<protein>
    <recommendedName>
        <fullName evidence="8">Protein transport protein SFT2</fullName>
    </recommendedName>
</protein>
<keyword evidence="4 8" id="KW-0653">Protein transport</keyword>
<evidence type="ECO:0000256" key="3">
    <source>
        <dbReference type="ARBA" id="ARBA00022692"/>
    </source>
</evidence>